<dbReference type="CDD" id="cd02440">
    <property type="entry name" value="AdoMet_MTases"/>
    <property type="match status" value="1"/>
</dbReference>
<feature type="domain" description="Methyltransferase" evidence="1">
    <location>
        <begin position="50"/>
        <end position="146"/>
    </location>
</feature>
<dbReference type="Proteomes" id="UP001257627">
    <property type="component" value="Unassembled WGS sequence"/>
</dbReference>
<accession>A0ABU3V4I9</accession>
<reference evidence="2 3" key="1">
    <citation type="submission" date="2023-02" db="EMBL/GenBank/DDBJ databases">
        <authorList>
            <person name="Maleckis M."/>
        </authorList>
    </citation>
    <scope>NUCLEOTIDE SEQUENCE [LARGE SCALE GENOMIC DNA]</scope>
    <source>
        <strain evidence="2 3">P8-A2</strain>
    </source>
</reference>
<dbReference type="RefSeq" id="WP_054234850.1">
    <property type="nucleotide sequence ID" value="NZ_CP107955.1"/>
</dbReference>
<dbReference type="GO" id="GO:0032259">
    <property type="term" value="P:methylation"/>
    <property type="evidence" value="ECO:0007669"/>
    <property type="project" value="UniProtKB-KW"/>
</dbReference>
<dbReference type="InterPro" id="IPR041698">
    <property type="entry name" value="Methyltransf_25"/>
</dbReference>
<proteinExistence type="predicted"/>
<organism evidence="2 3">
    <name type="scientific">Streptomyces mirabilis</name>
    <dbReference type="NCBI Taxonomy" id="68239"/>
    <lineage>
        <taxon>Bacteria</taxon>
        <taxon>Bacillati</taxon>
        <taxon>Actinomycetota</taxon>
        <taxon>Actinomycetes</taxon>
        <taxon>Kitasatosporales</taxon>
        <taxon>Streptomycetaceae</taxon>
        <taxon>Streptomyces</taxon>
    </lineage>
</organism>
<name>A0ABU3V4I9_9ACTN</name>
<dbReference type="Gene3D" id="3.40.50.150">
    <property type="entry name" value="Vaccinia Virus protein VP39"/>
    <property type="match status" value="1"/>
</dbReference>
<keyword evidence="2" id="KW-0808">Transferase</keyword>
<evidence type="ECO:0000259" key="1">
    <source>
        <dbReference type="Pfam" id="PF13649"/>
    </source>
</evidence>
<dbReference type="InterPro" id="IPR029063">
    <property type="entry name" value="SAM-dependent_MTases_sf"/>
</dbReference>
<sequence>MSEHSVRNFYDELAHDYHLMFRDWDASIAYQAEVLGGLVRKSLGAGPHAVLDCSCGIGTQAIGLALAGHQVVGSDLSPVAAARAAAEATARGSRVLVAAADMRQLPFRETSFDVVLCADNSLPHLLSGQDLRAALLGMRRVLRDDGLLMITVRAYDETRQTRPTASPPQVSETRDGQVITFQLWHWHEDGERYDLEHFQLIPAENTWHVRVRRSTSWALTSPQLTEFVTEAGFTNITWHSPASSGYYQPVLTARRAPSTQ</sequence>
<evidence type="ECO:0000313" key="3">
    <source>
        <dbReference type="Proteomes" id="UP001257627"/>
    </source>
</evidence>
<protein>
    <submittedName>
        <fullName evidence="2">Class I SAM-dependent methyltransferase</fullName>
    </submittedName>
</protein>
<comment type="caution">
    <text evidence="2">The sequence shown here is derived from an EMBL/GenBank/DDBJ whole genome shotgun (WGS) entry which is preliminary data.</text>
</comment>
<dbReference type="SUPFAM" id="SSF53335">
    <property type="entry name" value="S-adenosyl-L-methionine-dependent methyltransferases"/>
    <property type="match status" value="1"/>
</dbReference>
<evidence type="ECO:0000313" key="2">
    <source>
        <dbReference type="EMBL" id="MDU9001100.1"/>
    </source>
</evidence>
<keyword evidence="2" id="KW-0489">Methyltransferase</keyword>
<dbReference type="GO" id="GO:0008168">
    <property type="term" value="F:methyltransferase activity"/>
    <property type="evidence" value="ECO:0007669"/>
    <property type="project" value="UniProtKB-KW"/>
</dbReference>
<dbReference type="Pfam" id="PF13649">
    <property type="entry name" value="Methyltransf_25"/>
    <property type="match status" value="1"/>
</dbReference>
<dbReference type="PANTHER" id="PTHR43591">
    <property type="entry name" value="METHYLTRANSFERASE"/>
    <property type="match status" value="1"/>
</dbReference>
<gene>
    <name evidence="2" type="ORF">PU648_54375</name>
</gene>
<dbReference type="EMBL" id="JARAKF010000002">
    <property type="protein sequence ID" value="MDU9001100.1"/>
    <property type="molecule type" value="Genomic_DNA"/>
</dbReference>
<dbReference type="PANTHER" id="PTHR43591:SF24">
    <property type="entry name" value="2-METHOXY-6-POLYPRENYL-1,4-BENZOQUINOL METHYLASE, MITOCHONDRIAL"/>
    <property type="match status" value="1"/>
</dbReference>
<keyword evidence="3" id="KW-1185">Reference proteome</keyword>